<comment type="caution">
    <text evidence="1">The sequence shown here is derived from an EMBL/GenBank/DDBJ whole genome shotgun (WGS) entry which is preliminary data.</text>
</comment>
<organism evidence="1 2">
    <name type="scientific">Eubacterium ventriosum</name>
    <dbReference type="NCBI Taxonomy" id="39496"/>
    <lineage>
        <taxon>Bacteria</taxon>
        <taxon>Bacillati</taxon>
        <taxon>Bacillota</taxon>
        <taxon>Clostridia</taxon>
        <taxon>Eubacteriales</taxon>
        <taxon>Eubacteriaceae</taxon>
        <taxon>Eubacterium</taxon>
    </lineage>
</organism>
<dbReference type="Proteomes" id="UP000283314">
    <property type="component" value="Unassembled WGS sequence"/>
</dbReference>
<dbReference type="EMBL" id="QROT01000001">
    <property type="protein sequence ID" value="RHL47971.1"/>
    <property type="molecule type" value="Genomic_DNA"/>
</dbReference>
<proteinExistence type="predicted"/>
<accession>A0A415LHM2</accession>
<dbReference type="GeneID" id="66465743"/>
<evidence type="ECO:0000313" key="1">
    <source>
        <dbReference type="EMBL" id="RHL47971.1"/>
    </source>
</evidence>
<evidence type="ECO:0008006" key="3">
    <source>
        <dbReference type="Google" id="ProtNLM"/>
    </source>
</evidence>
<evidence type="ECO:0000313" key="2">
    <source>
        <dbReference type="Proteomes" id="UP000283314"/>
    </source>
</evidence>
<protein>
    <recommendedName>
        <fullName evidence="3">ApeA N-terminal domain-containing protein</fullName>
    </recommendedName>
</protein>
<dbReference type="RefSeq" id="WP_118379095.1">
    <property type="nucleotide sequence ID" value="NZ_CABJDQ010000001.1"/>
</dbReference>
<sequence>MALDLELYTGTLEYKDILFGFVFDKKELRLIPPKDKKRNIHQEWFMRELQPGLFTNGNPPIVEVPFLIGKCNENGQKIIFITQEGSAIGCYNSVLLIDIVAYIECKYNRGKIDRIAFSGPEINSIHPVGQGFSYSLTEEYWDKGIISIQTNNFDDTTTNSSKFTVDGKEVEVHFGITRGIRTGIVESPLNLESTMTLDFEETDDYLFVYRLYNISKRFIQFLNYRRKVIFTKVTLSAPYEGEKHESFALLHVLRDSDNTLEEKPLKDKRIIQLNYLEGNEGRILEDIADGTIYTRHLPDSYASGASIDEARFVMITAAFEWEFKRLYPNGIKKKSKKIRAEEAVESEIDKLIQDNTGEIKKIYKSLKRIVKLDSLGSNVVFVCNELDSIIRIFGNFLFGINGEELKYSEMGNRLSTQRNNFAHGNLDKKFVGNSLLDLLFLEEVIYAMQLNYYGVTKYSIQMAIKDLFHENIMIYEKEEGEPDAN</sequence>
<gene>
    <name evidence="1" type="ORF">DW018_00655</name>
</gene>
<dbReference type="AlphaFoldDB" id="A0A415LHM2"/>
<reference evidence="1 2" key="1">
    <citation type="submission" date="2018-08" db="EMBL/GenBank/DDBJ databases">
        <title>A genome reference for cultivated species of the human gut microbiota.</title>
        <authorList>
            <person name="Zou Y."/>
            <person name="Xue W."/>
            <person name="Luo G."/>
        </authorList>
    </citation>
    <scope>NUCLEOTIDE SEQUENCE [LARGE SCALE GENOMIC DNA]</scope>
    <source>
        <strain evidence="1 2">AF37-4</strain>
    </source>
</reference>
<name>A0A415LHM2_9FIRM</name>